<protein>
    <submittedName>
        <fullName evidence="1">Urate hydroxylase PuuD</fullName>
    </submittedName>
</protein>
<comment type="caution">
    <text evidence="1">The sequence shown here is derived from an EMBL/GenBank/DDBJ whole genome shotgun (WGS) entry which is preliminary data.</text>
</comment>
<name>A0ACC5RB87_9HYPH</name>
<keyword evidence="2" id="KW-1185">Reference proteome</keyword>
<dbReference type="EMBL" id="JAENHL010000008">
    <property type="protein sequence ID" value="MBK1869930.1"/>
    <property type="molecule type" value="Genomic_DNA"/>
</dbReference>
<sequence>MLDPFIADWLNLLLRWAHMIAGIAWIGTSFYFVALDFSLKRRTGLPAGVYGEAWEVHGGGFYHVQKYSVAPADMPPDLIWFKWEAYLTWLTGFLLLIVQFYFNATTFLIDPSVLVLTPWQAIAISLAGLAAGWFIYDGLCRSPLVHRPGLLALAVFALILIAAYGFTHVFSGRGALIHIGAFIGTMMAANVFAVIIPNQRKITAALLRGEAPDPKFGITGKQRSLHNTYLTLPVLLMMISNHYPMITNHPQSWILVGLIVIGGASLRHFLVRHEVGDDIAEIAWTIPIIFGALAAALWLTQPKARIGEGLVVSDQEVQAITVKHCTMCHAVKPTHAGFKEAPKGVALETLDELRRYASQIEAQAVRNKSMPLGNETGMTDDDRAKLGAWIGAQ</sequence>
<proteinExistence type="predicted"/>
<gene>
    <name evidence="1" type="ORF">JHL16_26435</name>
</gene>
<organism evidence="1 2">
    <name type="scientific">Taklimakanibacter albus</name>
    <dbReference type="NCBI Taxonomy" id="2800327"/>
    <lineage>
        <taxon>Bacteria</taxon>
        <taxon>Pseudomonadati</taxon>
        <taxon>Pseudomonadota</taxon>
        <taxon>Alphaproteobacteria</taxon>
        <taxon>Hyphomicrobiales</taxon>
        <taxon>Aestuariivirgaceae</taxon>
        <taxon>Taklimakanibacter</taxon>
    </lineage>
</organism>
<dbReference type="Proteomes" id="UP000616151">
    <property type="component" value="Unassembled WGS sequence"/>
</dbReference>
<accession>A0ACC5RB87</accession>
<reference evidence="1" key="1">
    <citation type="submission" date="2021-01" db="EMBL/GenBank/DDBJ databases">
        <authorList>
            <person name="Sun Q."/>
        </authorList>
    </citation>
    <scope>NUCLEOTIDE SEQUENCE</scope>
    <source>
        <strain evidence="1">YIM B02566</strain>
    </source>
</reference>
<evidence type="ECO:0000313" key="2">
    <source>
        <dbReference type="Proteomes" id="UP000616151"/>
    </source>
</evidence>
<evidence type="ECO:0000313" key="1">
    <source>
        <dbReference type="EMBL" id="MBK1869930.1"/>
    </source>
</evidence>